<feature type="compositionally biased region" description="Low complexity" evidence="1">
    <location>
        <begin position="136"/>
        <end position="154"/>
    </location>
</feature>
<dbReference type="EMBL" id="ML735215">
    <property type="protein sequence ID" value="KAE8396405.1"/>
    <property type="molecule type" value="Genomic_DNA"/>
</dbReference>
<proteinExistence type="predicted"/>
<accession>A0A5N7CQM8</accession>
<evidence type="ECO:0000313" key="2">
    <source>
        <dbReference type="EMBL" id="KAE8396405.1"/>
    </source>
</evidence>
<dbReference type="AlphaFoldDB" id="A0A5N7CQM8"/>
<feature type="region of interest" description="Disordered" evidence="1">
    <location>
        <begin position="136"/>
        <end position="158"/>
    </location>
</feature>
<dbReference type="Proteomes" id="UP000326877">
    <property type="component" value="Unassembled WGS sequence"/>
</dbReference>
<organism evidence="2">
    <name type="scientific">Petromyces alliaceus</name>
    <name type="common">Aspergillus alliaceus</name>
    <dbReference type="NCBI Taxonomy" id="209559"/>
    <lineage>
        <taxon>Eukaryota</taxon>
        <taxon>Fungi</taxon>
        <taxon>Dikarya</taxon>
        <taxon>Ascomycota</taxon>
        <taxon>Pezizomycotina</taxon>
        <taxon>Eurotiomycetes</taxon>
        <taxon>Eurotiomycetidae</taxon>
        <taxon>Eurotiales</taxon>
        <taxon>Aspergillaceae</taxon>
        <taxon>Aspergillus</taxon>
        <taxon>Aspergillus subgen. Circumdati</taxon>
    </lineage>
</organism>
<evidence type="ECO:0000256" key="1">
    <source>
        <dbReference type="SAM" id="MobiDB-lite"/>
    </source>
</evidence>
<gene>
    <name evidence="2" type="ORF">BDV23DRAFT_177941</name>
</gene>
<reference evidence="2" key="1">
    <citation type="submission" date="2019-04" db="EMBL/GenBank/DDBJ databases">
        <title>Friends and foes A comparative genomics studyof 23 Aspergillus species from section Flavi.</title>
        <authorList>
            <consortium name="DOE Joint Genome Institute"/>
            <person name="Kjaerbolling I."/>
            <person name="Vesth T."/>
            <person name="Frisvad J.C."/>
            <person name="Nybo J.L."/>
            <person name="Theobald S."/>
            <person name="Kildgaard S."/>
            <person name="Isbrandt T."/>
            <person name="Kuo A."/>
            <person name="Sato A."/>
            <person name="Lyhne E.K."/>
            <person name="Kogle M.E."/>
            <person name="Wiebenga A."/>
            <person name="Kun R.S."/>
            <person name="Lubbers R.J."/>
            <person name="Makela M.R."/>
            <person name="Barry K."/>
            <person name="Chovatia M."/>
            <person name="Clum A."/>
            <person name="Daum C."/>
            <person name="Haridas S."/>
            <person name="He G."/>
            <person name="LaButti K."/>
            <person name="Lipzen A."/>
            <person name="Mondo S."/>
            <person name="Riley R."/>
            <person name="Salamov A."/>
            <person name="Simmons B.A."/>
            <person name="Magnuson J.K."/>
            <person name="Henrissat B."/>
            <person name="Mortensen U.H."/>
            <person name="Larsen T.O."/>
            <person name="Devries R.P."/>
            <person name="Grigoriev I.V."/>
            <person name="Machida M."/>
            <person name="Baker S.E."/>
            <person name="Andersen M.R."/>
        </authorList>
    </citation>
    <scope>NUCLEOTIDE SEQUENCE [LARGE SCALE GENOMIC DNA]</scope>
    <source>
        <strain evidence="2">IBT 14317</strain>
    </source>
</reference>
<name>A0A5N7CQM8_PETAA</name>
<protein>
    <submittedName>
        <fullName evidence="2">Uncharacterized protein</fullName>
    </submittedName>
</protein>
<sequence>MYIPHTPFQDLGGLIFAVQLCARSAAAPWGVIGIDSPTATYAVTCAPSPSTKKCNFGRREIVEASPTFREIATLRNDASWRVGCELGEDFALDEHTPEQMWFYDVTITATEINTSPPTGTASSTATSHASHSCATESATSFTGSTPTPGSSESSNAGIAQATALIPWAAP</sequence>